<feature type="domain" description="TonB C-terminal" evidence="11">
    <location>
        <begin position="135"/>
        <end position="225"/>
    </location>
</feature>
<evidence type="ECO:0000256" key="5">
    <source>
        <dbReference type="ARBA" id="ARBA00022519"/>
    </source>
</evidence>
<dbReference type="InterPro" id="IPR037682">
    <property type="entry name" value="TonB_C"/>
</dbReference>
<evidence type="ECO:0000256" key="9">
    <source>
        <dbReference type="ARBA" id="ARBA00023136"/>
    </source>
</evidence>
<keyword evidence="5" id="KW-0997">Cell inner membrane</keyword>
<keyword evidence="8 10" id="KW-1133">Transmembrane helix</keyword>
<dbReference type="PANTHER" id="PTHR33446:SF2">
    <property type="entry name" value="PROTEIN TONB"/>
    <property type="match status" value="1"/>
</dbReference>
<dbReference type="Proteomes" id="UP000266441">
    <property type="component" value="Unassembled WGS sequence"/>
</dbReference>
<dbReference type="GO" id="GO:0055085">
    <property type="term" value="P:transmembrane transport"/>
    <property type="evidence" value="ECO:0007669"/>
    <property type="project" value="InterPro"/>
</dbReference>
<evidence type="ECO:0000256" key="10">
    <source>
        <dbReference type="SAM" id="Phobius"/>
    </source>
</evidence>
<evidence type="ECO:0000256" key="6">
    <source>
        <dbReference type="ARBA" id="ARBA00022692"/>
    </source>
</evidence>
<gene>
    <name evidence="12" type="ORF">D1164_20820</name>
</gene>
<dbReference type="OrthoDB" id="9814002at2"/>
<proteinExistence type="inferred from homology"/>
<dbReference type="NCBIfam" id="TIGR01352">
    <property type="entry name" value="tonB_Cterm"/>
    <property type="match status" value="1"/>
</dbReference>
<keyword evidence="6 10" id="KW-0812">Transmembrane</keyword>
<dbReference type="SUPFAM" id="SSF74653">
    <property type="entry name" value="TolA/TonB C-terminal domain"/>
    <property type="match status" value="1"/>
</dbReference>
<keyword evidence="9 10" id="KW-0472">Membrane</keyword>
<dbReference type="EMBL" id="QWET01000024">
    <property type="protein sequence ID" value="RIH63172.1"/>
    <property type="molecule type" value="Genomic_DNA"/>
</dbReference>
<evidence type="ECO:0000256" key="4">
    <source>
        <dbReference type="ARBA" id="ARBA00022475"/>
    </source>
</evidence>
<dbReference type="GO" id="GO:0031992">
    <property type="term" value="F:energy transducer activity"/>
    <property type="evidence" value="ECO:0007669"/>
    <property type="project" value="InterPro"/>
</dbReference>
<comment type="similarity">
    <text evidence="2">Belongs to the TonB family.</text>
</comment>
<evidence type="ECO:0000256" key="7">
    <source>
        <dbReference type="ARBA" id="ARBA00022927"/>
    </source>
</evidence>
<dbReference type="InterPro" id="IPR006260">
    <property type="entry name" value="TonB/TolA_C"/>
</dbReference>
<dbReference type="GO" id="GO:0015031">
    <property type="term" value="P:protein transport"/>
    <property type="evidence" value="ECO:0007669"/>
    <property type="project" value="UniProtKB-KW"/>
</dbReference>
<evidence type="ECO:0000256" key="8">
    <source>
        <dbReference type="ARBA" id="ARBA00022989"/>
    </source>
</evidence>
<protein>
    <submittedName>
        <fullName evidence="12">Energy transducer TonB</fullName>
    </submittedName>
</protein>
<comment type="caution">
    <text evidence="12">The sequence shown here is derived from an EMBL/GenBank/DDBJ whole genome shotgun (WGS) entry which is preliminary data.</text>
</comment>
<dbReference type="Gene3D" id="3.30.1150.10">
    <property type="match status" value="1"/>
</dbReference>
<keyword evidence="7" id="KW-0653">Protein transport</keyword>
<dbReference type="InterPro" id="IPR003538">
    <property type="entry name" value="TonB"/>
</dbReference>
<evidence type="ECO:0000259" key="11">
    <source>
        <dbReference type="PROSITE" id="PS52015"/>
    </source>
</evidence>
<dbReference type="PRINTS" id="PR01374">
    <property type="entry name" value="TONBPROTEIN"/>
</dbReference>
<evidence type="ECO:0000313" key="12">
    <source>
        <dbReference type="EMBL" id="RIH63172.1"/>
    </source>
</evidence>
<comment type="subcellular location">
    <subcellularLocation>
        <location evidence="1">Cell inner membrane</location>
        <topology evidence="1">Single-pass membrane protein</topology>
        <orientation evidence="1">Periplasmic side</orientation>
    </subcellularLocation>
</comment>
<name>A0A399CXH4_9BACT</name>
<evidence type="ECO:0000256" key="2">
    <source>
        <dbReference type="ARBA" id="ARBA00006555"/>
    </source>
</evidence>
<keyword evidence="3" id="KW-0813">Transport</keyword>
<dbReference type="GO" id="GO:0015891">
    <property type="term" value="P:siderophore transport"/>
    <property type="evidence" value="ECO:0007669"/>
    <property type="project" value="InterPro"/>
</dbReference>
<dbReference type="GO" id="GO:0030288">
    <property type="term" value="C:outer membrane-bounded periplasmic space"/>
    <property type="evidence" value="ECO:0007669"/>
    <property type="project" value="InterPro"/>
</dbReference>
<evidence type="ECO:0000256" key="3">
    <source>
        <dbReference type="ARBA" id="ARBA00022448"/>
    </source>
</evidence>
<dbReference type="Pfam" id="PF03544">
    <property type="entry name" value="TonB_C"/>
    <property type="match status" value="1"/>
</dbReference>
<sequence length="225" mass="25281">METKKTNAANLENKRNLFFLIGLVIALGFTLLAFEWSVAPKKAESLGTVQFQPVAEEMVPITREPEAKLPPPKVVEMLNIVEDHVDIDDEILIEDSEANDETVIDFTPVIFKNTEEPEREEKIFIAVDDPAEFPGGDRALYKYISDQVRYPVVAQENGIQGKVFVKFVVNEVGMVSNAEILRGVDISLDQEALRVVNSLPKFKPGRQQGRAVKVYYSAVINFQLQ</sequence>
<dbReference type="GO" id="GO:0098797">
    <property type="term" value="C:plasma membrane protein complex"/>
    <property type="evidence" value="ECO:0007669"/>
    <property type="project" value="TreeGrafter"/>
</dbReference>
<dbReference type="PROSITE" id="PS52015">
    <property type="entry name" value="TONB_CTD"/>
    <property type="match status" value="1"/>
</dbReference>
<keyword evidence="13" id="KW-1185">Reference proteome</keyword>
<dbReference type="RefSeq" id="WP_119351839.1">
    <property type="nucleotide sequence ID" value="NZ_QWET01000024.1"/>
</dbReference>
<dbReference type="AlphaFoldDB" id="A0A399CXH4"/>
<keyword evidence="4" id="KW-1003">Cell membrane</keyword>
<feature type="transmembrane region" description="Helical" evidence="10">
    <location>
        <begin position="17"/>
        <end position="34"/>
    </location>
</feature>
<evidence type="ECO:0000256" key="1">
    <source>
        <dbReference type="ARBA" id="ARBA00004383"/>
    </source>
</evidence>
<dbReference type="PANTHER" id="PTHR33446">
    <property type="entry name" value="PROTEIN TONB-RELATED"/>
    <property type="match status" value="1"/>
</dbReference>
<reference evidence="12 13" key="1">
    <citation type="journal article" date="2015" name="Int. J. Syst. Evol. Microbiol.">
        <title>Mariniphaga sediminis sp. nov., isolated from coastal sediment.</title>
        <authorList>
            <person name="Wang F.Q."/>
            <person name="Shen Q.Y."/>
            <person name="Chen G.J."/>
            <person name="Du Z.J."/>
        </authorList>
    </citation>
    <scope>NUCLEOTIDE SEQUENCE [LARGE SCALE GENOMIC DNA]</scope>
    <source>
        <strain evidence="12 13">SY21</strain>
    </source>
</reference>
<dbReference type="InterPro" id="IPR051045">
    <property type="entry name" value="TonB-dependent_transducer"/>
</dbReference>
<organism evidence="12 13">
    <name type="scientific">Mariniphaga sediminis</name>
    <dbReference type="NCBI Taxonomy" id="1628158"/>
    <lineage>
        <taxon>Bacteria</taxon>
        <taxon>Pseudomonadati</taxon>
        <taxon>Bacteroidota</taxon>
        <taxon>Bacteroidia</taxon>
        <taxon>Marinilabiliales</taxon>
        <taxon>Prolixibacteraceae</taxon>
        <taxon>Mariniphaga</taxon>
    </lineage>
</organism>
<evidence type="ECO:0000313" key="13">
    <source>
        <dbReference type="Proteomes" id="UP000266441"/>
    </source>
</evidence>
<accession>A0A399CXH4</accession>